<dbReference type="SUPFAM" id="SSF52058">
    <property type="entry name" value="L domain-like"/>
    <property type="match status" value="1"/>
</dbReference>
<feature type="compositionally biased region" description="Acidic residues" evidence="2">
    <location>
        <begin position="34"/>
        <end position="49"/>
    </location>
</feature>
<evidence type="ECO:0000313" key="3">
    <source>
        <dbReference type="EMBL" id="KDO40743.1"/>
    </source>
</evidence>
<dbReference type="GO" id="GO:0006952">
    <property type="term" value="P:defense response"/>
    <property type="evidence" value="ECO:0007669"/>
    <property type="project" value="UniProtKB-KW"/>
</dbReference>
<keyword evidence="1" id="KW-0611">Plant defense</keyword>
<keyword evidence="4" id="KW-1185">Reference proteome</keyword>
<evidence type="ECO:0000256" key="2">
    <source>
        <dbReference type="SAM" id="MobiDB-lite"/>
    </source>
</evidence>
<dbReference type="Proteomes" id="UP000027120">
    <property type="component" value="Unassembled WGS sequence"/>
</dbReference>
<dbReference type="Gene3D" id="3.80.10.10">
    <property type="entry name" value="Ribonuclease Inhibitor"/>
    <property type="match status" value="1"/>
</dbReference>
<name>A0A067DD55_CITSI</name>
<dbReference type="AlphaFoldDB" id="A0A067DD55"/>
<protein>
    <submittedName>
        <fullName evidence="3">Uncharacterized protein</fullName>
    </submittedName>
</protein>
<sequence length="403" mass="44843">MEKTVRFGLVCGVGGGGGASSSRFPKRQRSSQQDLDESEYSEEVEEEEFPTVQRQARSQETRAADKGGGSKGNKTADPGKRSNNGPVSVTLKDPEVLDCPVCYEPLTIPVYQLQIIPCPSLTSLWSKSELPATLENIYVDRCSKLAFLSLRGNLSKALKHLYIISCSNLESIAEGLDDNTSLETMEIFICQNLKALPNGLRNLTSLQYLLIQDCPTIGSFTANCFPTNLASVCIDYEKIYKPLILERGPGLHRFTSVRLLTLFGGECCGVVSFPPEKDTGKALPASLKHLSIWNFPNLERISSIENLTSFESLQLCCCPKLQKFPDNGLPTSLLRLEIYGCPLIEERFEKDKGQYWSLIADIPCVRIDCHYVIDPKAQRQLIQTGDYTIPHSSAHFFPYQLIK</sequence>
<reference evidence="3 4" key="1">
    <citation type="submission" date="2014-04" db="EMBL/GenBank/DDBJ databases">
        <authorList>
            <consortium name="International Citrus Genome Consortium"/>
            <person name="Gmitter F."/>
            <person name="Chen C."/>
            <person name="Farmerie W."/>
            <person name="Harkins T."/>
            <person name="Desany B."/>
            <person name="Mohiuddin M."/>
            <person name="Kodira C."/>
            <person name="Borodovsky M."/>
            <person name="Lomsadze A."/>
            <person name="Burns P."/>
            <person name="Jenkins J."/>
            <person name="Prochnik S."/>
            <person name="Shu S."/>
            <person name="Chapman J."/>
            <person name="Pitluck S."/>
            <person name="Schmutz J."/>
            <person name="Rokhsar D."/>
        </authorList>
    </citation>
    <scope>NUCLEOTIDE SEQUENCE</scope>
</reference>
<organism evidence="3 4">
    <name type="scientific">Citrus sinensis</name>
    <name type="common">Sweet orange</name>
    <name type="synonym">Citrus aurantium var. sinensis</name>
    <dbReference type="NCBI Taxonomy" id="2711"/>
    <lineage>
        <taxon>Eukaryota</taxon>
        <taxon>Viridiplantae</taxon>
        <taxon>Streptophyta</taxon>
        <taxon>Embryophyta</taxon>
        <taxon>Tracheophyta</taxon>
        <taxon>Spermatophyta</taxon>
        <taxon>Magnoliopsida</taxon>
        <taxon>eudicotyledons</taxon>
        <taxon>Gunneridae</taxon>
        <taxon>Pentapetalae</taxon>
        <taxon>rosids</taxon>
        <taxon>malvids</taxon>
        <taxon>Sapindales</taxon>
        <taxon>Rutaceae</taxon>
        <taxon>Aurantioideae</taxon>
        <taxon>Citrus</taxon>
    </lineage>
</organism>
<dbReference type="PANTHER" id="PTHR36766:SF30">
    <property type="entry name" value="TIR-NBS TYPE DISEASE RESISTANCE PROTEIN-RELATED"/>
    <property type="match status" value="1"/>
</dbReference>
<accession>A0A067DD55</accession>
<dbReference type="PANTHER" id="PTHR36766">
    <property type="entry name" value="PLANT BROAD-SPECTRUM MILDEW RESISTANCE PROTEIN RPW8"/>
    <property type="match status" value="1"/>
</dbReference>
<evidence type="ECO:0000256" key="1">
    <source>
        <dbReference type="ARBA" id="ARBA00022821"/>
    </source>
</evidence>
<feature type="non-terminal residue" evidence="3">
    <location>
        <position position="403"/>
    </location>
</feature>
<dbReference type="EMBL" id="KK785840">
    <property type="protein sequence ID" value="KDO40743.1"/>
    <property type="molecule type" value="Genomic_DNA"/>
</dbReference>
<evidence type="ECO:0000313" key="4">
    <source>
        <dbReference type="Proteomes" id="UP000027120"/>
    </source>
</evidence>
<feature type="region of interest" description="Disordered" evidence="2">
    <location>
        <begin position="1"/>
        <end position="89"/>
    </location>
</feature>
<dbReference type="InterPro" id="IPR032675">
    <property type="entry name" value="LRR_dom_sf"/>
</dbReference>
<proteinExistence type="predicted"/>
<gene>
    <name evidence="3" type="ORF">CISIN_1g0396192mg</name>
</gene>